<sequence length="1451" mass="164193">MVMLRSGWGGSSRPGAQDGDGAAAPSPNRSRRRRDGPPGPLYDAMETSSVFLSLDSPSPSSARSKRHSRSAPPPDGSRASEVSGRGEEGERADPPEETPPTRSLFPGVFKNFFFTLPPLNFVYQPRPVCGAKKNHRGSLMVARWAKAKQTKNPQAKLRSFNSEVSVVFICVTHLFLKIRDPVRRPQETQVEIVTPSELSNTSRERQLARLQEDNKKNEECEEGTVVPVTKSLKPRVSGKPSNGTEENGDVEVRRSCRIRRSRYSTMNQSVLFDKLITNTAEAVLQKMDDMKKMRRRRMMDLEDLGVFNDAEAENLDVYSCGKTKRGIERIDEETTDNQDGSAESSEGEDQEDEDGEDNQKRYDLRKRKTVVRYQASPEKPRHQRKPKLFYPDTASDVRRRFSFSAAGPRSPYCKKMNRRKHAIHNNDSTSSSSSDDEQHFERRRNRSLNKALNRCLPLNFRKDELKGICKDRMKIGASLADIDPMQIDCSVQFDSVGGLSSHISALKEMVVFPLLYPEVFERFKIQPPRGCLFYGPPGTGKTLVARALANECSQGDRRIAFFMRKGADCLSKWVGESERQLRLLFDQAYQMRPSIIFFDEIDGLAPVRSSRQDQIHSSIVSTLLALMDGLDSRGEIVVIGATNRLDAIDPALRRPGRFDREFLFTLPDKDARREILKIHTREWSPKPSEMFLEELAEQCVGYCGADIKSICTEAALCALRRRYPQIYTSSAKLQLNISSINITAKDFVVAMQKIIPASQRAVSSPGQALSTIAKPLLENTLKKILETLQRVFPHAELAQKSRGKPDFANDVLDNDLLYSDEEGLSIFETEHCQKIPDKQKENTLNFNRQPTSYRPRLLIAGEPGFGQASHLAPAVIHALEKFTAYTLDLSVLFGVGAETPEEKCTQLISEAKRTSPSIIYIPNVHVWWDTVGHTLQTTFTTLLQNIPSFAPVLLLATSDVSHADLPDEVQGLFASDYGEIFNVCLPTTEERKKFFEDLILHQAAKPPPSKKKAVLQALEVLPVAPSPEPQQLTEVEVKRLEEQEEDTLRELRIFLRNVTHRLAIDKRFRVFTKPVDLDEVPDYVTVIKQPMDLSAVISKIDLHQYLTAKDYLKDIDLICSNALEYNPDRDPGGKHRACSLRDTAYAIIKEEMDEDFEQLCEEIQESRKKRGCRSAKYAPSYYYVMPKQSTALEYKKLDSEFGEKLKIPAVPVESSSPCLSNALSKKKLRRKSRWCLGNLAKRRKISHFNKENKAPGEEQDEPDSDGEDSQEINDSSMEQNEIQTSLEESEMVLPKQKPSGSENEPDVEDESEQAAGNTAKLQSEQGDKETECSEKSRRCNGDAREHLSDKDANDVCVLHMTRARRSQVEQQHLISVEKAMEILSEQTPPLIVDNEKLNALLQTVVQKSKNHTLFQLEKLYALLSQCIYRHRSDYDKTKLIQEMDREITAFN</sequence>
<keyword evidence="2" id="KW-1185">Reference proteome</keyword>
<comment type="caution">
    <text evidence="1">The sequence shown here is derived from an EMBL/GenBank/DDBJ whole genome shotgun (WGS) entry which is preliminary data.</text>
</comment>
<evidence type="ECO:0000313" key="2">
    <source>
        <dbReference type="Proteomes" id="UP000827872"/>
    </source>
</evidence>
<organism evidence="1 2">
    <name type="scientific">Sphaerodactylus townsendi</name>
    <dbReference type="NCBI Taxonomy" id="933632"/>
    <lineage>
        <taxon>Eukaryota</taxon>
        <taxon>Metazoa</taxon>
        <taxon>Chordata</taxon>
        <taxon>Craniata</taxon>
        <taxon>Vertebrata</taxon>
        <taxon>Euteleostomi</taxon>
        <taxon>Lepidosauria</taxon>
        <taxon>Squamata</taxon>
        <taxon>Bifurcata</taxon>
        <taxon>Gekkota</taxon>
        <taxon>Sphaerodactylidae</taxon>
        <taxon>Sphaerodactylus</taxon>
    </lineage>
</organism>
<dbReference type="Proteomes" id="UP000827872">
    <property type="component" value="Linkage Group LG09"/>
</dbReference>
<proteinExistence type="predicted"/>
<name>A0ACB8FF11_9SAUR</name>
<gene>
    <name evidence="1" type="primary">ATAD2</name>
    <name evidence="1" type="ORF">K3G42_022145</name>
</gene>
<dbReference type="EMBL" id="CM037622">
    <property type="protein sequence ID" value="KAH8003648.1"/>
    <property type="molecule type" value="Genomic_DNA"/>
</dbReference>
<evidence type="ECO:0000313" key="1">
    <source>
        <dbReference type="EMBL" id="KAH8003648.1"/>
    </source>
</evidence>
<reference evidence="1" key="1">
    <citation type="submission" date="2021-08" db="EMBL/GenBank/DDBJ databases">
        <title>The first chromosome-level gecko genome reveals the dynamic sex chromosomes of Neotropical dwarf geckos (Sphaerodactylidae: Sphaerodactylus).</title>
        <authorList>
            <person name="Pinto B.J."/>
            <person name="Keating S.E."/>
            <person name="Gamble T."/>
        </authorList>
    </citation>
    <scope>NUCLEOTIDE SEQUENCE</scope>
    <source>
        <strain evidence="1">TG3544</strain>
    </source>
</reference>
<protein>
    <submittedName>
        <fullName evidence="1">ATPase AAA domain-containing protein 2</fullName>
    </submittedName>
</protein>
<accession>A0ACB8FF11</accession>